<dbReference type="AlphaFoldDB" id="A0A6B8MBW7"/>
<sequence>MTRQFRFLHGLLFSVFAFAFHGTDSASAEGACPPGFIPGGTMVPGQENAGWTGCLHAYDADDGGDGAGPSVGGDSGPPPFNAAEFRALLDWEKQVAQENEERLLKNNPVLRELKQGVWKFSHSQPKDPRQICTASFLKSNGGVLIMDWVGEARGTLLAYFGGAIPPITDIRTETVSLTQSGEIQRVRASHASLPWSAKIGMIIFAVPSTQALLGSIEENQDYSVEMGGQEVIHGKWHSGSTARKWLSNCVSKRSK</sequence>
<evidence type="ECO:0000313" key="2">
    <source>
        <dbReference type="EMBL" id="QGN00079.1"/>
    </source>
</evidence>
<keyword evidence="3" id="KW-1185">Reference proteome</keyword>
<organism evidence="2 3">
    <name type="scientific">Methylocystis parvus</name>
    <dbReference type="NCBI Taxonomy" id="134"/>
    <lineage>
        <taxon>Bacteria</taxon>
        <taxon>Pseudomonadati</taxon>
        <taxon>Pseudomonadota</taxon>
        <taxon>Alphaproteobacteria</taxon>
        <taxon>Hyphomicrobiales</taxon>
        <taxon>Methylocystaceae</taxon>
        <taxon>Methylocystis</taxon>
    </lineage>
</organism>
<evidence type="ECO:0008006" key="4">
    <source>
        <dbReference type="Google" id="ProtNLM"/>
    </source>
</evidence>
<accession>A0A6B8MBW7</accession>
<proteinExistence type="predicted"/>
<dbReference type="GeneID" id="42570962"/>
<keyword evidence="2" id="KW-0614">Plasmid</keyword>
<feature type="chain" id="PRO_5025350022" description="Secreted protein" evidence="1">
    <location>
        <begin position="20"/>
        <end position="255"/>
    </location>
</feature>
<gene>
    <name evidence="2" type="ORF">F7D14_21080</name>
</gene>
<feature type="signal peptide" evidence="1">
    <location>
        <begin position="1"/>
        <end position="19"/>
    </location>
</feature>
<reference evidence="2 3" key="1">
    <citation type="submission" date="2019-09" db="EMBL/GenBank/DDBJ databases">
        <title>Isolation and complete genome sequencing of Methylocystis species.</title>
        <authorList>
            <person name="Rumah B.L."/>
            <person name="Stead C.E."/>
            <person name="Stevens B.C."/>
            <person name="Minton N.P."/>
            <person name="Grosse-Honebrink A."/>
            <person name="Zhang Y."/>
        </authorList>
    </citation>
    <scope>NUCLEOTIDE SEQUENCE [LARGE SCALE GENOMIC DNA]</scope>
    <source>
        <strain evidence="2 3">BRCS2</strain>
        <plasmid evidence="2 3">unnamed2</plasmid>
    </source>
</reference>
<dbReference type="EMBL" id="CP044333">
    <property type="protein sequence ID" value="QGN00079.1"/>
    <property type="molecule type" value="Genomic_DNA"/>
</dbReference>
<dbReference type="Proteomes" id="UP000422569">
    <property type="component" value="Plasmid unnamed2"/>
</dbReference>
<name>A0A6B8MBW7_9HYPH</name>
<dbReference type="KEGG" id="mpar:F7D14_21080"/>
<geneLocation type="plasmid" evidence="2">
    <name>unnamed2</name>
</geneLocation>
<evidence type="ECO:0000313" key="3">
    <source>
        <dbReference type="Proteomes" id="UP000422569"/>
    </source>
</evidence>
<evidence type="ECO:0000256" key="1">
    <source>
        <dbReference type="SAM" id="SignalP"/>
    </source>
</evidence>
<protein>
    <recommendedName>
        <fullName evidence="4">Secreted protein</fullName>
    </recommendedName>
</protein>
<keyword evidence="1" id="KW-0732">Signal</keyword>